<dbReference type="OrthoDB" id="9811532at2"/>
<name>A0A1E5G3L6_9FIRM</name>
<reference evidence="2 3" key="1">
    <citation type="submission" date="2016-09" db="EMBL/GenBank/DDBJ databases">
        <title>Draft genome sequence for the type strain of Desulfuribacillus alkaliarsenatis AHT28, an obligately anaerobic, sulfidogenic bacterium isolated from Russian soda lake sediments.</title>
        <authorList>
            <person name="Abin C.A."/>
            <person name="Hollibaugh J.T."/>
        </authorList>
    </citation>
    <scope>NUCLEOTIDE SEQUENCE [LARGE SCALE GENOMIC DNA]</scope>
    <source>
        <strain evidence="2 3">AHT28</strain>
    </source>
</reference>
<dbReference type="AlphaFoldDB" id="A0A1E5G3L6"/>
<dbReference type="EMBL" id="MIJE01000011">
    <property type="protein sequence ID" value="OEF97560.1"/>
    <property type="molecule type" value="Genomic_DNA"/>
</dbReference>
<evidence type="ECO:0000256" key="1">
    <source>
        <dbReference type="PROSITE-ProRule" id="PRU00182"/>
    </source>
</evidence>
<sequence>MKEVHIKDDYITLGQLLKKESILGSGGEVKIFLAEVPVYVNEQPANQRGKKLFINDIVEIEGEGSFIIKKA</sequence>
<organism evidence="2 3">
    <name type="scientific">Desulfuribacillus alkaliarsenatis</name>
    <dbReference type="NCBI Taxonomy" id="766136"/>
    <lineage>
        <taxon>Bacteria</taxon>
        <taxon>Bacillati</taxon>
        <taxon>Bacillota</taxon>
        <taxon>Desulfuribacillia</taxon>
        <taxon>Desulfuribacillales</taxon>
        <taxon>Desulfuribacillaceae</taxon>
        <taxon>Desulfuribacillus</taxon>
    </lineage>
</organism>
<proteinExistence type="predicted"/>
<dbReference type="Pfam" id="PF13275">
    <property type="entry name" value="S4_2"/>
    <property type="match status" value="1"/>
</dbReference>
<dbReference type="GO" id="GO:0003723">
    <property type="term" value="F:RNA binding"/>
    <property type="evidence" value="ECO:0007669"/>
    <property type="project" value="UniProtKB-KW"/>
</dbReference>
<dbReference type="STRING" id="766136.BHF68_03585"/>
<dbReference type="PROSITE" id="PS50889">
    <property type="entry name" value="S4"/>
    <property type="match status" value="1"/>
</dbReference>
<comment type="caution">
    <text evidence="2">The sequence shown here is derived from an EMBL/GenBank/DDBJ whole genome shotgun (WGS) entry which is preliminary data.</text>
</comment>
<keyword evidence="3" id="KW-1185">Reference proteome</keyword>
<evidence type="ECO:0000313" key="3">
    <source>
        <dbReference type="Proteomes" id="UP000094296"/>
    </source>
</evidence>
<dbReference type="RefSeq" id="WP_069642958.1">
    <property type="nucleotide sequence ID" value="NZ_MIJE01000011.1"/>
</dbReference>
<accession>A0A1E5G3L6</accession>
<gene>
    <name evidence="2" type="ORF">BHF68_03585</name>
</gene>
<protein>
    <submittedName>
        <fullName evidence="2">Uncharacterized protein</fullName>
    </submittedName>
</protein>
<dbReference type="Gene3D" id="3.10.290.10">
    <property type="entry name" value="RNA-binding S4 domain"/>
    <property type="match status" value="1"/>
</dbReference>
<dbReference type="InterPro" id="IPR036986">
    <property type="entry name" value="S4_RNA-bd_sf"/>
</dbReference>
<dbReference type="Proteomes" id="UP000094296">
    <property type="component" value="Unassembled WGS sequence"/>
</dbReference>
<keyword evidence="1" id="KW-0694">RNA-binding</keyword>
<dbReference type="SUPFAM" id="SSF55174">
    <property type="entry name" value="Alpha-L RNA-binding motif"/>
    <property type="match status" value="1"/>
</dbReference>
<evidence type="ECO:0000313" key="2">
    <source>
        <dbReference type="EMBL" id="OEF97560.1"/>
    </source>
</evidence>